<dbReference type="Proteomes" id="UP000782843">
    <property type="component" value="Unassembled WGS sequence"/>
</dbReference>
<keyword evidence="1" id="KW-0812">Transmembrane</keyword>
<reference evidence="2" key="2">
    <citation type="journal article" date="2021" name="Microbiome">
        <title>Successional dynamics and alternative stable states in a saline activated sludge microbial community over 9 years.</title>
        <authorList>
            <person name="Wang Y."/>
            <person name="Ye J."/>
            <person name="Ju F."/>
            <person name="Liu L."/>
            <person name="Boyd J.A."/>
            <person name="Deng Y."/>
            <person name="Parks D.H."/>
            <person name="Jiang X."/>
            <person name="Yin X."/>
            <person name="Woodcroft B.J."/>
            <person name="Tyson G.W."/>
            <person name="Hugenholtz P."/>
            <person name="Polz M.F."/>
            <person name="Zhang T."/>
        </authorList>
    </citation>
    <scope>NUCLEOTIDE SEQUENCE</scope>
    <source>
        <strain evidence="2">HKST-UBA10</strain>
    </source>
</reference>
<reference evidence="2" key="1">
    <citation type="submission" date="2020-04" db="EMBL/GenBank/DDBJ databases">
        <authorList>
            <person name="Zhang T."/>
        </authorList>
    </citation>
    <scope>NUCLEOTIDE SEQUENCE</scope>
    <source>
        <strain evidence="2">HKST-UBA10</strain>
    </source>
</reference>
<evidence type="ECO:0000313" key="2">
    <source>
        <dbReference type="EMBL" id="MCA9382517.1"/>
    </source>
</evidence>
<keyword evidence="1" id="KW-1133">Transmembrane helix</keyword>
<comment type="caution">
    <text evidence="2">The sequence shown here is derived from an EMBL/GenBank/DDBJ whole genome shotgun (WGS) entry which is preliminary data.</text>
</comment>
<keyword evidence="1" id="KW-0472">Membrane</keyword>
<accession>A0A955L470</accession>
<organism evidence="2 3">
    <name type="scientific">Candidatus Dojkabacteria bacterium</name>
    <dbReference type="NCBI Taxonomy" id="2099670"/>
    <lineage>
        <taxon>Bacteria</taxon>
        <taxon>Candidatus Dojkabacteria</taxon>
    </lineage>
</organism>
<protein>
    <submittedName>
        <fullName evidence="2">Uncharacterized protein</fullName>
    </submittedName>
</protein>
<proteinExistence type="predicted"/>
<feature type="transmembrane region" description="Helical" evidence="1">
    <location>
        <begin position="13"/>
        <end position="35"/>
    </location>
</feature>
<evidence type="ECO:0000256" key="1">
    <source>
        <dbReference type="SAM" id="Phobius"/>
    </source>
</evidence>
<evidence type="ECO:0000313" key="3">
    <source>
        <dbReference type="Proteomes" id="UP000782843"/>
    </source>
</evidence>
<gene>
    <name evidence="2" type="ORF">KC660_03870</name>
</gene>
<name>A0A955L470_9BACT</name>
<dbReference type="AlphaFoldDB" id="A0A955L470"/>
<dbReference type="EMBL" id="JAGQLG010000155">
    <property type="protein sequence ID" value="MCA9382517.1"/>
    <property type="molecule type" value="Genomic_DNA"/>
</dbReference>
<sequence length="84" mass="9513">MNTHEGSNDTITIILYSFVGIILLCLILGGIFILLKNNDTTEKSSVDNKTNSIDYKDQREITPDSDPKIKQDNFPKDLENIKQI</sequence>